<evidence type="ECO:0000313" key="18">
    <source>
        <dbReference type="Proteomes" id="UP001319883"/>
    </source>
</evidence>
<evidence type="ECO:0000256" key="7">
    <source>
        <dbReference type="ARBA" id="ARBA00022723"/>
    </source>
</evidence>
<reference evidence="17 18" key="1">
    <citation type="submission" date="2021-05" db="EMBL/GenBank/DDBJ databases">
        <title>Petroleum and Energy Research Collection (APPE): ex situ preservation of microbial diversity associated with the oil industry and exploitation of its biotechnological potential.</title>
        <authorList>
            <person name="Paixao C.T.M."/>
            <person name="Gomes M.B."/>
            <person name="Oliveira V.M."/>
        </authorList>
    </citation>
    <scope>NUCLEOTIDE SEQUENCE [LARGE SCALE GENOMIC DNA]</scope>
    <source>
        <strain evidence="17 18">LIT2</strain>
    </source>
</reference>
<dbReference type="EMBL" id="JAGXFD010000001">
    <property type="protein sequence ID" value="MBZ9567185.1"/>
    <property type="molecule type" value="Genomic_DNA"/>
</dbReference>
<dbReference type="InterPro" id="IPR012292">
    <property type="entry name" value="Globin/Proto"/>
</dbReference>
<keyword evidence="8" id="KW-0521">NADP</keyword>
<dbReference type="InterPro" id="IPR039261">
    <property type="entry name" value="FNR_nucleotide-bd"/>
</dbReference>
<dbReference type="Gene3D" id="1.10.490.10">
    <property type="entry name" value="Globins"/>
    <property type="match status" value="1"/>
</dbReference>
<dbReference type="InterPro" id="IPR008333">
    <property type="entry name" value="Cbr1-like_FAD-bd_dom"/>
</dbReference>
<dbReference type="PRINTS" id="PR00409">
    <property type="entry name" value="PHDIOXRDTASE"/>
</dbReference>
<keyword evidence="7" id="KW-0479">Metal-binding</keyword>
<dbReference type="RefSeq" id="WP_224415915.1">
    <property type="nucleotide sequence ID" value="NZ_JAGXFC010000001.1"/>
</dbReference>
<evidence type="ECO:0000256" key="13">
    <source>
        <dbReference type="ARBA" id="ARBA00049433"/>
    </source>
</evidence>
<evidence type="ECO:0000313" key="17">
    <source>
        <dbReference type="EMBL" id="MBZ9567185.1"/>
    </source>
</evidence>
<sequence length="392" mass="42413">MLTPQQEELVAATAPVVAENLEAITARFYPLMFERYPEVKALFNAAHQASGGQPRALAGAVLRYVQLRGDREQVKASLSLVVGKHISLGIRPDQYPIVGECLMAAIGEVLGDAVTPEIAAAWQGVYEELAGLLIELEAEAYHEFASRPGGWQGARAFRVAETRDESAEIRSFVLAPEDGGQVADFRPGQFIGVKLTIDGEPVYRHYSLSAPPNGRTYRLSIKREPGGRVSQHFHEAMSEGARLELLPPSGDLTLETGAEPVMLISGGVGQTPMLSLAAEALSQGRQVTYLHAARDGSVHAFADEVAALEARYPQQFKAVTLYEAPRENDTPDHAGFVDRALLARYLPGSQALCYIVGPQGFMSHVNAELAALEVPEAKRRFETFGPTQPLAA</sequence>
<comment type="caution">
    <text evidence="17">The sequence shown here is derived from an EMBL/GenBank/DDBJ whole genome shotgun (WGS) entry which is preliminary data.</text>
</comment>
<evidence type="ECO:0000256" key="6">
    <source>
        <dbReference type="ARBA" id="ARBA00022621"/>
    </source>
</evidence>
<evidence type="ECO:0000256" key="12">
    <source>
        <dbReference type="ARBA" id="ARBA00048649"/>
    </source>
</evidence>
<dbReference type="PANTHER" id="PTHR43396">
    <property type="entry name" value="FLAVOHEMOPROTEIN"/>
    <property type="match status" value="1"/>
</dbReference>
<evidence type="ECO:0000256" key="11">
    <source>
        <dbReference type="ARBA" id="ARBA00025094"/>
    </source>
</evidence>
<feature type="domain" description="FAD-binding FR-type" evidence="16">
    <location>
        <begin position="152"/>
        <end position="255"/>
    </location>
</feature>
<evidence type="ECO:0000259" key="16">
    <source>
        <dbReference type="PROSITE" id="PS51384"/>
    </source>
</evidence>
<keyword evidence="6 14" id="KW-0561">Oxygen transport</keyword>
<dbReference type="Pfam" id="PF00175">
    <property type="entry name" value="NAD_binding_1"/>
    <property type="match status" value="1"/>
</dbReference>
<evidence type="ECO:0000256" key="1">
    <source>
        <dbReference type="ARBA" id="ARBA00001970"/>
    </source>
</evidence>
<dbReference type="SUPFAM" id="SSF63380">
    <property type="entry name" value="Riboflavin synthase domain-like"/>
    <property type="match status" value="1"/>
</dbReference>
<dbReference type="Gene3D" id="3.40.50.80">
    <property type="entry name" value="Nucleotide-binding domain of ferredoxin-NADP reductase (FNR) module"/>
    <property type="match status" value="1"/>
</dbReference>
<dbReference type="InterPro" id="IPR000971">
    <property type="entry name" value="Globin"/>
</dbReference>
<keyword evidence="5 14" id="KW-0349">Heme</keyword>
<keyword evidence="18" id="KW-1185">Reference proteome</keyword>
<evidence type="ECO:0000256" key="8">
    <source>
        <dbReference type="ARBA" id="ARBA00022857"/>
    </source>
</evidence>
<dbReference type="InterPro" id="IPR001433">
    <property type="entry name" value="OxRdtase_FAD/NAD-bd"/>
</dbReference>
<keyword evidence="9" id="KW-0408">Iron</keyword>
<comment type="similarity">
    <text evidence="2">In the C-terminal section; belongs to the flavoprotein pyridine nucleotide cytochrome reductase family.</text>
</comment>
<gene>
    <name evidence="17" type="primary">hmpA</name>
    <name evidence="17" type="ORF">KGQ91_05735</name>
</gene>
<evidence type="ECO:0000256" key="2">
    <source>
        <dbReference type="ARBA" id="ARBA00006401"/>
    </source>
</evidence>
<evidence type="ECO:0000256" key="5">
    <source>
        <dbReference type="ARBA" id="ARBA00022617"/>
    </source>
</evidence>
<evidence type="ECO:0000256" key="9">
    <source>
        <dbReference type="ARBA" id="ARBA00023004"/>
    </source>
</evidence>
<accession>A0ABS7WX33</accession>
<feature type="domain" description="Globin" evidence="15">
    <location>
        <begin position="1"/>
        <end position="138"/>
    </location>
</feature>
<proteinExistence type="inferred from homology"/>
<comment type="catalytic activity">
    <reaction evidence="13">
        <text>2 nitric oxide + NADPH + 2 O2 = 2 nitrate + NADP(+) + H(+)</text>
        <dbReference type="Rhea" id="RHEA:19465"/>
        <dbReference type="ChEBI" id="CHEBI:15378"/>
        <dbReference type="ChEBI" id="CHEBI:15379"/>
        <dbReference type="ChEBI" id="CHEBI:16480"/>
        <dbReference type="ChEBI" id="CHEBI:17632"/>
        <dbReference type="ChEBI" id="CHEBI:57783"/>
        <dbReference type="ChEBI" id="CHEBI:58349"/>
        <dbReference type="EC" id="1.14.12.17"/>
    </reaction>
</comment>
<evidence type="ECO:0000256" key="3">
    <source>
        <dbReference type="ARBA" id="ARBA00012229"/>
    </source>
</evidence>
<dbReference type="EC" id="1.14.12.17" evidence="3"/>
<evidence type="ECO:0000256" key="10">
    <source>
        <dbReference type="ARBA" id="ARBA00023027"/>
    </source>
</evidence>
<dbReference type="CDD" id="cd06184">
    <property type="entry name" value="flavohem_like_fad_nad_binding"/>
    <property type="match status" value="1"/>
</dbReference>
<dbReference type="PROSITE" id="PS51384">
    <property type="entry name" value="FAD_FR"/>
    <property type="match status" value="1"/>
</dbReference>
<dbReference type="PROSITE" id="PS01033">
    <property type="entry name" value="GLOBIN"/>
    <property type="match status" value="1"/>
</dbReference>
<protein>
    <recommendedName>
        <fullName evidence="3">nitric oxide dioxygenase</fullName>
        <ecNumber evidence="3">1.14.12.17</ecNumber>
    </recommendedName>
</protein>
<organism evidence="17 18">
    <name type="scientific">Modicisalibacter tunisiensis</name>
    <dbReference type="NCBI Taxonomy" id="390637"/>
    <lineage>
        <taxon>Bacteria</taxon>
        <taxon>Pseudomonadati</taxon>
        <taxon>Pseudomonadota</taxon>
        <taxon>Gammaproteobacteria</taxon>
        <taxon>Oceanospirillales</taxon>
        <taxon>Halomonadaceae</taxon>
        <taxon>Modicisalibacter</taxon>
    </lineage>
</organism>
<comment type="similarity">
    <text evidence="14">Belongs to the globin family.</text>
</comment>
<dbReference type="NCBIfam" id="NF009805">
    <property type="entry name" value="PRK13289.1"/>
    <property type="match status" value="1"/>
</dbReference>
<dbReference type="SUPFAM" id="SSF46458">
    <property type="entry name" value="Globin-like"/>
    <property type="match status" value="1"/>
</dbReference>
<keyword evidence="10" id="KW-0520">NAD</keyword>
<comment type="function">
    <text evidence="11">Is involved in NO detoxification in an aerobic process, termed nitric oxide dioxygenase (NOD) reaction that utilizes O(2) and NAD(P)H to convert NO to nitrate, which protects the bacterium from various noxious nitrogen compounds. Therefore, plays a central role in the inducible response to nitrosative stress.</text>
</comment>
<name>A0ABS7WX33_9GAMM</name>
<dbReference type="Pfam" id="PF00970">
    <property type="entry name" value="FAD_binding_6"/>
    <property type="match status" value="1"/>
</dbReference>
<evidence type="ECO:0000259" key="15">
    <source>
        <dbReference type="PROSITE" id="PS01033"/>
    </source>
</evidence>
<dbReference type="GO" id="GO:0008941">
    <property type="term" value="F:nitric oxide dioxygenase NAD(P)H activity"/>
    <property type="evidence" value="ECO:0007669"/>
    <property type="project" value="UniProtKB-EC"/>
</dbReference>
<keyword evidence="14" id="KW-0813">Transport</keyword>
<keyword evidence="4" id="KW-0216">Detoxification</keyword>
<comment type="catalytic activity">
    <reaction evidence="12">
        <text>2 nitric oxide + NADH + 2 O2 = 2 nitrate + NAD(+) + H(+)</text>
        <dbReference type="Rhea" id="RHEA:19469"/>
        <dbReference type="ChEBI" id="CHEBI:15378"/>
        <dbReference type="ChEBI" id="CHEBI:15379"/>
        <dbReference type="ChEBI" id="CHEBI:16480"/>
        <dbReference type="ChEBI" id="CHEBI:17632"/>
        <dbReference type="ChEBI" id="CHEBI:57540"/>
        <dbReference type="ChEBI" id="CHEBI:57945"/>
        <dbReference type="EC" id="1.14.12.17"/>
    </reaction>
</comment>
<dbReference type="Pfam" id="PF00042">
    <property type="entry name" value="Globin"/>
    <property type="match status" value="1"/>
</dbReference>
<dbReference type="Proteomes" id="UP001319883">
    <property type="component" value="Unassembled WGS sequence"/>
</dbReference>
<dbReference type="InterPro" id="IPR017927">
    <property type="entry name" value="FAD-bd_FR_type"/>
</dbReference>
<dbReference type="SUPFAM" id="SSF52343">
    <property type="entry name" value="Ferredoxin reductase-like, C-terminal NADP-linked domain"/>
    <property type="match status" value="1"/>
</dbReference>
<evidence type="ECO:0000256" key="4">
    <source>
        <dbReference type="ARBA" id="ARBA00022575"/>
    </source>
</evidence>
<evidence type="ECO:0000256" key="14">
    <source>
        <dbReference type="RuleBase" id="RU000356"/>
    </source>
</evidence>
<dbReference type="PANTHER" id="PTHR43396:SF3">
    <property type="entry name" value="FLAVOHEMOPROTEIN"/>
    <property type="match status" value="1"/>
</dbReference>
<keyword evidence="17" id="KW-0560">Oxidoreductase</keyword>
<comment type="cofactor">
    <cofactor evidence="1">
        <name>heme b</name>
        <dbReference type="ChEBI" id="CHEBI:60344"/>
    </cofactor>
</comment>
<dbReference type="InterPro" id="IPR017938">
    <property type="entry name" value="Riboflavin_synthase-like_b-brl"/>
</dbReference>
<dbReference type="InterPro" id="IPR009050">
    <property type="entry name" value="Globin-like_sf"/>
</dbReference>
<dbReference type="Gene3D" id="2.40.30.10">
    <property type="entry name" value="Translation factors"/>
    <property type="match status" value="1"/>
</dbReference>